<evidence type="ECO:0000256" key="6">
    <source>
        <dbReference type="ARBA" id="ARBA00022695"/>
    </source>
</evidence>
<dbReference type="Pfam" id="PF14579">
    <property type="entry name" value="HHH_6"/>
    <property type="match status" value="1"/>
</dbReference>
<protein>
    <recommendedName>
        <fullName evidence="4">DNA polymerase III subunit alpha</fullName>
        <ecNumber evidence="3">2.7.7.7</ecNumber>
    </recommendedName>
</protein>
<keyword evidence="13" id="KW-1185">Reference proteome</keyword>
<evidence type="ECO:0000256" key="4">
    <source>
        <dbReference type="ARBA" id="ARBA00019114"/>
    </source>
</evidence>
<comment type="similarity">
    <text evidence="2">Belongs to the DNA polymerase type-C family. DnaE subfamily.</text>
</comment>
<keyword evidence="5" id="KW-0808">Transferase</keyword>
<evidence type="ECO:0000256" key="2">
    <source>
        <dbReference type="ARBA" id="ARBA00009496"/>
    </source>
</evidence>
<evidence type="ECO:0000256" key="10">
    <source>
        <dbReference type="ARBA" id="ARBA00049244"/>
    </source>
</evidence>
<dbReference type="GO" id="GO:0003887">
    <property type="term" value="F:DNA-directed DNA polymerase activity"/>
    <property type="evidence" value="ECO:0007669"/>
    <property type="project" value="UniProtKB-KW"/>
</dbReference>
<dbReference type="Gene3D" id="1.10.150.870">
    <property type="match status" value="1"/>
</dbReference>
<evidence type="ECO:0000256" key="7">
    <source>
        <dbReference type="ARBA" id="ARBA00022705"/>
    </source>
</evidence>
<name>A0A1W1W0P5_9FIRM</name>
<dbReference type="Pfam" id="PF17657">
    <property type="entry name" value="DNA_pol3_finger"/>
    <property type="match status" value="1"/>
</dbReference>
<dbReference type="AlphaFoldDB" id="A0A1W1W0P5"/>
<dbReference type="GO" id="GO:0008408">
    <property type="term" value="F:3'-5' exonuclease activity"/>
    <property type="evidence" value="ECO:0007669"/>
    <property type="project" value="InterPro"/>
</dbReference>
<accession>A0A1W1W0P5</accession>
<dbReference type="CDD" id="cd04485">
    <property type="entry name" value="DnaE_OBF"/>
    <property type="match status" value="1"/>
</dbReference>
<evidence type="ECO:0000256" key="8">
    <source>
        <dbReference type="ARBA" id="ARBA00022932"/>
    </source>
</evidence>
<evidence type="ECO:0000313" key="13">
    <source>
        <dbReference type="Proteomes" id="UP000192569"/>
    </source>
</evidence>
<dbReference type="NCBIfam" id="TIGR00594">
    <property type="entry name" value="polc"/>
    <property type="match status" value="1"/>
</dbReference>
<evidence type="ECO:0000256" key="1">
    <source>
        <dbReference type="ARBA" id="ARBA00004496"/>
    </source>
</evidence>
<dbReference type="NCBIfam" id="NF004226">
    <property type="entry name" value="PRK05673.1"/>
    <property type="match status" value="1"/>
</dbReference>
<sequence length="1135" mass="127967">MNPAMGYRPFVHLHVHSEYSLLDGAGRLEELVEAAVSLGMPALALTDHGVMYGVVDFYKAAKSRGLKPILGCEVYVAPRSRFDKEPHRDDFQYHLVLLAENETGYRNLVALVSAAYLEGFYYKPRVDKELLARHREGLIALSSCLAGEIPTLLLNGQEEKAYKTAAWYREVFGRSGFFLELQDQGLPGQSRVNAKLVDLARGLGISLVATNDAHYVRRDQARIQDVLLCIQTGKTLQEEQRLRFLTPEFYLKSREEMEEIFGEIPEALDNTLEIAERCSFDFEFGRLHLPEYRVPLGETPSSYLRRLCYAGLERRYSPPSKEARDRLEHELNIIERMGYQGYFLIVWDLVNFARQQGIPVGPGRGSAAGSLVAYCLGITNIDPLRYNLLFERFLNPERVNMPDIDIDFCFERRDEVIEYVRQKYGEDHVAQIITFGTMAARAAVRDVGRVLGWPVAEVDRIAKLVPTELGITLERALETSPELRGLYQSSSRVRELLDTARAVEGLPRHASIHAAGLVITPEPLIHYIPLQKTGDAITTQFPMQTVEELGLLKMDLLGLRTLTVIGHTVETLRQHGKDVEIENLPLDDQATYDLLSSGESTGIFQLESSGMRSLLRSLKPERMEDIIALVALYRPGPLGSGMVEDFIQRKHGFVPVTYPHPDLEPILKETYGVILYQEQVMQIAHLMAGYTLGQADELRRAMGKKKPEEMARHRDRFIEGAVQRGYDPNLAAQIFDLMEYFAGYGFNKSHSAAYALVAYQTAYLKAHHPVEFMAALLSSVSQHLEKVAPYLEECRRLGIKVLPPDINESGVDFSVGDGHIRFGLAAVKNVGRAAVEAILAAREAGGPFTSLADFCRRVDLQVVNRRVLESLIRCGAFDSLGRGRRPLLQALDACLEAASRTQSDRKRGQVSLLDMVGASLEDPPLPQVPEFSQEEILAMEKELLGFYLSGHPLEPYITSLRKRTTHTLAELEELADGTPVVVGGVLVGLRKVITRRGEPMAYLLLEDFGGQVEVLVFPRVYERCRDWLFKDQIFLVEGRIDREEEEVKVLADHVEKVAKDELPRLYLKVEEENGVLEVQRVLAAYPGPHPVYFYFPRTRRCLLANRKYWVTLAPPLLKKLVDILGQDRVKVIPEK</sequence>
<dbReference type="Pfam" id="PF07733">
    <property type="entry name" value="DNA_pol3_alpha"/>
    <property type="match status" value="1"/>
</dbReference>
<dbReference type="PANTHER" id="PTHR32294">
    <property type="entry name" value="DNA POLYMERASE III SUBUNIT ALPHA"/>
    <property type="match status" value="1"/>
</dbReference>
<comment type="catalytic activity">
    <reaction evidence="10">
        <text>DNA(n) + a 2'-deoxyribonucleoside 5'-triphosphate = DNA(n+1) + diphosphate</text>
        <dbReference type="Rhea" id="RHEA:22508"/>
        <dbReference type="Rhea" id="RHEA-COMP:17339"/>
        <dbReference type="Rhea" id="RHEA-COMP:17340"/>
        <dbReference type="ChEBI" id="CHEBI:33019"/>
        <dbReference type="ChEBI" id="CHEBI:61560"/>
        <dbReference type="ChEBI" id="CHEBI:173112"/>
        <dbReference type="EC" id="2.7.7.7"/>
    </reaction>
</comment>
<dbReference type="InterPro" id="IPR040982">
    <property type="entry name" value="DNA_pol3_finger"/>
</dbReference>
<dbReference type="InterPro" id="IPR004013">
    <property type="entry name" value="PHP_dom"/>
</dbReference>
<dbReference type="RefSeq" id="WP_231967787.1">
    <property type="nucleotide sequence ID" value="NZ_LT838272.1"/>
</dbReference>
<dbReference type="Gene3D" id="3.20.20.140">
    <property type="entry name" value="Metal-dependent hydrolases"/>
    <property type="match status" value="1"/>
</dbReference>
<keyword evidence="8" id="KW-0239">DNA-directed DNA polymerase</keyword>
<dbReference type="InterPro" id="IPR041931">
    <property type="entry name" value="DNA_pol3_alpha_thumb_dom"/>
</dbReference>
<dbReference type="GO" id="GO:0006260">
    <property type="term" value="P:DNA replication"/>
    <property type="evidence" value="ECO:0007669"/>
    <property type="project" value="UniProtKB-KW"/>
</dbReference>
<dbReference type="SUPFAM" id="SSF89550">
    <property type="entry name" value="PHP domain-like"/>
    <property type="match status" value="1"/>
</dbReference>
<evidence type="ECO:0000313" key="12">
    <source>
        <dbReference type="EMBL" id="SMB99156.1"/>
    </source>
</evidence>
<organism evidence="12 13">
    <name type="scientific">Thermanaeromonas toyohensis ToBE</name>
    <dbReference type="NCBI Taxonomy" id="698762"/>
    <lineage>
        <taxon>Bacteria</taxon>
        <taxon>Bacillati</taxon>
        <taxon>Bacillota</taxon>
        <taxon>Clostridia</taxon>
        <taxon>Neomoorellales</taxon>
        <taxon>Neomoorellaceae</taxon>
        <taxon>Thermanaeromonas</taxon>
    </lineage>
</organism>
<dbReference type="GO" id="GO:0005737">
    <property type="term" value="C:cytoplasm"/>
    <property type="evidence" value="ECO:0007669"/>
    <property type="project" value="UniProtKB-SubCell"/>
</dbReference>
<comment type="function">
    <text evidence="9">DNA polymerase III is a complex, multichain enzyme responsible for most of the replicative synthesis in bacteria. This DNA polymerase also exhibits 3' to 5' exonuclease activity. The alpha chain is the DNA polymerase.</text>
</comment>
<dbReference type="EMBL" id="LT838272">
    <property type="protein sequence ID" value="SMB99156.1"/>
    <property type="molecule type" value="Genomic_DNA"/>
</dbReference>
<evidence type="ECO:0000259" key="11">
    <source>
        <dbReference type="SMART" id="SM00481"/>
    </source>
</evidence>
<dbReference type="EC" id="2.7.7.7" evidence="3"/>
<dbReference type="Pfam" id="PF01336">
    <property type="entry name" value="tRNA_anti-codon"/>
    <property type="match status" value="1"/>
</dbReference>
<comment type="subcellular location">
    <subcellularLocation>
        <location evidence="1">Cytoplasm</location>
    </subcellularLocation>
</comment>
<evidence type="ECO:0000256" key="5">
    <source>
        <dbReference type="ARBA" id="ARBA00022679"/>
    </source>
</evidence>
<dbReference type="InterPro" id="IPR004805">
    <property type="entry name" value="DnaE2/DnaE/PolC"/>
</dbReference>
<proteinExistence type="inferred from homology"/>
<dbReference type="Pfam" id="PF02811">
    <property type="entry name" value="PHP"/>
    <property type="match status" value="1"/>
</dbReference>
<dbReference type="Gene3D" id="1.10.10.1600">
    <property type="entry name" value="Bacterial DNA polymerase III alpha subunit, thumb domain"/>
    <property type="match status" value="1"/>
</dbReference>
<evidence type="ECO:0000256" key="3">
    <source>
        <dbReference type="ARBA" id="ARBA00012417"/>
    </source>
</evidence>
<dbReference type="InterPro" id="IPR029460">
    <property type="entry name" value="DNAPol_HHH"/>
</dbReference>
<dbReference type="PANTHER" id="PTHR32294:SF0">
    <property type="entry name" value="DNA POLYMERASE III SUBUNIT ALPHA"/>
    <property type="match status" value="1"/>
</dbReference>
<dbReference type="CDD" id="cd12113">
    <property type="entry name" value="PHP_PolIIIA_DnaE3"/>
    <property type="match status" value="1"/>
</dbReference>
<dbReference type="STRING" id="698762.SAMN00808754_2772"/>
<dbReference type="InterPro" id="IPR003141">
    <property type="entry name" value="Pol/His_phosphatase_N"/>
</dbReference>
<dbReference type="InterPro" id="IPR011708">
    <property type="entry name" value="DNA_pol3_alpha_NTPase_dom"/>
</dbReference>
<dbReference type="InterPro" id="IPR016195">
    <property type="entry name" value="Pol/histidinol_Pase-like"/>
</dbReference>
<dbReference type="InterPro" id="IPR004365">
    <property type="entry name" value="NA-bd_OB_tRNA"/>
</dbReference>
<keyword evidence="6" id="KW-0548">Nucleotidyltransferase</keyword>
<evidence type="ECO:0000256" key="9">
    <source>
        <dbReference type="ARBA" id="ARBA00025611"/>
    </source>
</evidence>
<dbReference type="SMART" id="SM00481">
    <property type="entry name" value="POLIIIAc"/>
    <property type="match status" value="1"/>
</dbReference>
<dbReference type="NCBIfam" id="NF005298">
    <property type="entry name" value="PRK06826.1"/>
    <property type="match status" value="1"/>
</dbReference>
<feature type="domain" description="Polymerase/histidinol phosphatase N-terminal" evidence="11">
    <location>
        <begin position="11"/>
        <end position="78"/>
    </location>
</feature>
<gene>
    <name evidence="12" type="ORF">SAMN00808754_2772</name>
</gene>
<keyword evidence="7" id="KW-0235">DNA replication</keyword>
<dbReference type="GO" id="GO:0003676">
    <property type="term" value="F:nucleic acid binding"/>
    <property type="evidence" value="ECO:0007669"/>
    <property type="project" value="InterPro"/>
</dbReference>
<reference evidence="12 13" key="1">
    <citation type="submission" date="2017-04" db="EMBL/GenBank/DDBJ databases">
        <authorList>
            <person name="Afonso C.L."/>
            <person name="Miller P.J."/>
            <person name="Scott M.A."/>
            <person name="Spackman E."/>
            <person name="Goraichik I."/>
            <person name="Dimitrov K.M."/>
            <person name="Suarez D.L."/>
            <person name="Swayne D.E."/>
        </authorList>
    </citation>
    <scope>NUCLEOTIDE SEQUENCE [LARGE SCALE GENOMIC DNA]</scope>
    <source>
        <strain evidence="12 13">ToBE</strain>
    </source>
</reference>
<dbReference type="Proteomes" id="UP000192569">
    <property type="component" value="Chromosome I"/>
</dbReference>